<evidence type="ECO:0000313" key="3">
    <source>
        <dbReference type="Proteomes" id="UP000007883"/>
    </source>
</evidence>
<dbReference type="InterPro" id="IPR049802">
    <property type="entry name" value="RhsC-like_FIX"/>
</dbReference>
<dbReference type="eggNOG" id="ENOG502Z8DY">
    <property type="taxonomic scope" value="Bacteria"/>
</dbReference>
<dbReference type="STRING" id="983917.RGE_39920"/>
<dbReference type="CDD" id="cd20746">
    <property type="entry name" value="FIX_Ntox15_NUC_DUF4112_RhsA-like"/>
    <property type="match status" value="1"/>
</dbReference>
<accession>I0HWE1</accession>
<reference evidence="2 3" key="1">
    <citation type="journal article" date="2012" name="J. Bacteriol.">
        <title>Complete genome sequence of phototrophic betaproteobacterium Rubrivivax gelatinosus IL144.</title>
        <authorList>
            <person name="Nagashima S."/>
            <person name="Kamimura A."/>
            <person name="Shimizu T."/>
            <person name="Nakamura-isaki S."/>
            <person name="Aono E."/>
            <person name="Sakamoto K."/>
            <person name="Ichikawa N."/>
            <person name="Nakazawa H."/>
            <person name="Sekine M."/>
            <person name="Yamazaki S."/>
            <person name="Fujita N."/>
            <person name="Shimada K."/>
            <person name="Hanada S."/>
            <person name="Nagashima K.V.P."/>
        </authorList>
    </citation>
    <scope>NUCLEOTIDE SEQUENCE [LARGE SCALE GENOMIC DNA]</scope>
    <source>
        <strain evidence="3">NBRC 100245 / IL144</strain>
    </source>
</reference>
<dbReference type="HOGENOM" id="CLU_036872_0_0_4"/>
<organism evidence="2 3">
    <name type="scientific">Rubrivivax gelatinosus (strain NBRC 100245 / IL144)</name>
    <dbReference type="NCBI Taxonomy" id="983917"/>
    <lineage>
        <taxon>Bacteria</taxon>
        <taxon>Pseudomonadati</taxon>
        <taxon>Pseudomonadota</taxon>
        <taxon>Betaproteobacteria</taxon>
        <taxon>Burkholderiales</taxon>
        <taxon>Sphaerotilaceae</taxon>
        <taxon>Rubrivivax</taxon>
    </lineage>
</organism>
<feature type="region of interest" description="Disordered" evidence="1">
    <location>
        <begin position="1"/>
        <end position="23"/>
    </location>
</feature>
<dbReference type="EMBL" id="AP012320">
    <property type="protein sequence ID" value="BAL97328.1"/>
    <property type="molecule type" value="Genomic_DNA"/>
</dbReference>
<dbReference type="AlphaFoldDB" id="I0HWE1"/>
<dbReference type="KEGG" id="rge:RGE_39920"/>
<protein>
    <submittedName>
        <fullName evidence="2">Uncharacterized protein</fullName>
    </submittedName>
</protein>
<name>I0HWE1_RUBGI</name>
<proteinExistence type="predicted"/>
<dbReference type="PATRIC" id="fig|983917.3.peg.3890"/>
<evidence type="ECO:0000313" key="2">
    <source>
        <dbReference type="EMBL" id="BAL97328.1"/>
    </source>
</evidence>
<gene>
    <name evidence="2" type="ordered locus">RGE_39920</name>
</gene>
<keyword evidence="3" id="KW-1185">Reference proteome</keyword>
<evidence type="ECO:0000256" key="1">
    <source>
        <dbReference type="SAM" id="MobiDB-lite"/>
    </source>
</evidence>
<sequence length="530" mass="58994">MARSVAKVTGARKGGPPAGAMRPVRPARIKAPMSDADPLENALAWFASAPERWRSDAEAVAEWVWVVLQGDFAENPTTAQTITGGLISMIPLVDQLSDLRDLVANVRALREDENDPWRWVALVLTLIGLFPTLGSLVKTGLKVVVAEARREVYRAAKWAYKGRNWLEGQKLWNETAESVERGIGRLDALLASAPMRKALAGLRIDEPYQYLSTEIRALAASLDAKSLRAAYDGALEVLEWLLEHVQRWGTAASGSAAGELLASLGRARDRMNDGLAQVLEPLRYWLACVARRLEVHGDMQYRAMVNARNRHQLVPTRQAFDKELEAIQEGRRPWVVESLKAPFPALKRAPRTPPGHFDIGGDKSAVIKNAFKSFSKRAIPDRLTPGTRLVRVVDPQSRDDSPFWMLESDFLLLKGKAEWREKLAVWSHWNGNGEYVIYVVPPGDGLPVWRGIAASQRLERSGEAVLNDAGQMYWLPGGTEQFVLNPANLDPAFLERRLKTDWGYANEEVDDLVLPIGVPVVKNNWGREVS</sequence>
<dbReference type="Proteomes" id="UP000007883">
    <property type="component" value="Chromosome"/>
</dbReference>